<sequence length="221" mass="23977">MALSLAGPSSARPMDPGNSTPPASSAGGRPTVSTPKTAEEAEKILNSLFLLPDQREFLGKLFQHVYCAFGVQADVNHPSFLRATAGRAQLAGIFSRHQAFCAPNALVREVAPNLQVLLDGMLAAPLPSTKTGRVSLDPTHPRQRYQEMASDMIALGDAHQRFRKIVASLVNPQPSQKIEWAQAINEALYIGTNPQIVKPGLRFLAKRIIFACGSFQAFLQF</sequence>
<feature type="region of interest" description="Disordered" evidence="1">
    <location>
        <begin position="1"/>
        <end position="37"/>
    </location>
</feature>
<name>A0A2N5SP84_9BASI</name>
<comment type="caution">
    <text evidence="2">The sequence shown here is derived from an EMBL/GenBank/DDBJ whole genome shotgun (WGS) entry which is preliminary data.</text>
</comment>
<gene>
    <name evidence="2" type="ORF">PCASD_20585</name>
</gene>
<evidence type="ECO:0000256" key="1">
    <source>
        <dbReference type="SAM" id="MobiDB-lite"/>
    </source>
</evidence>
<proteinExistence type="predicted"/>
<reference evidence="2 3" key="1">
    <citation type="submission" date="2017-11" db="EMBL/GenBank/DDBJ databases">
        <title>De novo assembly and phasing of dikaryotic genomes from two isolates of Puccinia coronata f. sp. avenae, the causal agent of oat crown rust.</title>
        <authorList>
            <person name="Miller M.E."/>
            <person name="Zhang Y."/>
            <person name="Omidvar V."/>
            <person name="Sperschneider J."/>
            <person name="Schwessinger B."/>
            <person name="Raley C."/>
            <person name="Palmer J.M."/>
            <person name="Garnica D."/>
            <person name="Upadhyaya N."/>
            <person name="Rathjen J."/>
            <person name="Taylor J.M."/>
            <person name="Park R.F."/>
            <person name="Dodds P.N."/>
            <person name="Hirsch C.D."/>
            <person name="Kianian S.F."/>
            <person name="Figueroa M."/>
        </authorList>
    </citation>
    <scope>NUCLEOTIDE SEQUENCE [LARGE SCALE GENOMIC DNA]</scope>
    <source>
        <strain evidence="2">12SD80</strain>
    </source>
</reference>
<protein>
    <submittedName>
        <fullName evidence="2">Uncharacterized protein</fullName>
    </submittedName>
</protein>
<dbReference type="AlphaFoldDB" id="A0A2N5SP84"/>
<dbReference type="EMBL" id="PGCI01000807">
    <property type="protein sequence ID" value="PLW15043.1"/>
    <property type="molecule type" value="Genomic_DNA"/>
</dbReference>
<dbReference type="Proteomes" id="UP000235392">
    <property type="component" value="Unassembled WGS sequence"/>
</dbReference>
<evidence type="ECO:0000313" key="3">
    <source>
        <dbReference type="Proteomes" id="UP000235392"/>
    </source>
</evidence>
<accession>A0A2N5SP84</accession>
<evidence type="ECO:0000313" key="2">
    <source>
        <dbReference type="EMBL" id="PLW15043.1"/>
    </source>
</evidence>
<organism evidence="2 3">
    <name type="scientific">Puccinia coronata f. sp. avenae</name>
    <dbReference type="NCBI Taxonomy" id="200324"/>
    <lineage>
        <taxon>Eukaryota</taxon>
        <taxon>Fungi</taxon>
        <taxon>Dikarya</taxon>
        <taxon>Basidiomycota</taxon>
        <taxon>Pucciniomycotina</taxon>
        <taxon>Pucciniomycetes</taxon>
        <taxon>Pucciniales</taxon>
        <taxon>Pucciniaceae</taxon>
        <taxon>Puccinia</taxon>
    </lineage>
</organism>